<dbReference type="GO" id="GO:1990077">
    <property type="term" value="C:primosome complex"/>
    <property type="evidence" value="ECO:0007669"/>
    <property type="project" value="UniProtKB-KW"/>
</dbReference>
<evidence type="ECO:0000256" key="3">
    <source>
        <dbReference type="ARBA" id="ARBA00022515"/>
    </source>
</evidence>
<dbReference type="GO" id="GO:0003899">
    <property type="term" value="F:DNA-directed RNA polymerase activity"/>
    <property type="evidence" value="ECO:0007669"/>
    <property type="project" value="InterPro"/>
</dbReference>
<evidence type="ECO:0000256" key="5">
    <source>
        <dbReference type="ARBA" id="ARBA00022723"/>
    </source>
</evidence>
<comment type="caution">
    <text evidence="10">The sequence shown here is derived from an EMBL/GenBank/DDBJ whole genome shotgun (WGS) entry which is preliminary data.</text>
</comment>
<comment type="cofactor">
    <cofactor evidence="1">
        <name>[4Fe-4S] cluster</name>
        <dbReference type="ChEBI" id="CHEBI:49883"/>
    </cofactor>
</comment>
<feature type="domain" description="DNA primase large subunit C-terminal" evidence="9">
    <location>
        <begin position="239"/>
        <end position="358"/>
    </location>
</feature>
<evidence type="ECO:0000313" key="10">
    <source>
        <dbReference type="EMBL" id="MXR40235.1"/>
    </source>
</evidence>
<keyword evidence="11" id="KW-1185">Reference proteome</keyword>
<keyword evidence="2" id="KW-0004">4Fe-4S</keyword>
<dbReference type="Proteomes" id="UP000437065">
    <property type="component" value="Unassembled WGS sequence"/>
</dbReference>
<dbReference type="GO" id="GO:0046872">
    <property type="term" value="F:metal ion binding"/>
    <property type="evidence" value="ECO:0007669"/>
    <property type="project" value="UniProtKB-KW"/>
</dbReference>
<name>A0A6B0SND8_9EURY</name>
<dbReference type="GO" id="GO:0006269">
    <property type="term" value="P:DNA replication, synthesis of primer"/>
    <property type="evidence" value="ECO:0007669"/>
    <property type="project" value="UniProtKB-UniRule"/>
</dbReference>
<evidence type="ECO:0000256" key="8">
    <source>
        <dbReference type="HAMAP-Rule" id="MF_00701"/>
    </source>
</evidence>
<dbReference type="EMBL" id="WUUS01000001">
    <property type="protein sequence ID" value="MXR40235.1"/>
    <property type="molecule type" value="Genomic_DNA"/>
</dbReference>
<organism evidence="10 11">
    <name type="scientific">Halobaculum saliterrae</name>
    <dbReference type="NCBI Taxonomy" id="2073113"/>
    <lineage>
        <taxon>Archaea</taxon>
        <taxon>Methanobacteriati</taxon>
        <taxon>Methanobacteriota</taxon>
        <taxon>Stenosarchaea group</taxon>
        <taxon>Halobacteria</taxon>
        <taxon>Halobacteriales</taxon>
        <taxon>Haloferacaceae</taxon>
        <taxon>Halobaculum</taxon>
    </lineage>
</organism>
<evidence type="ECO:0000256" key="1">
    <source>
        <dbReference type="ARBA" id="ARBA00001966"/>
    </source>
</evidence>
<evidence type="ECO:0000313" key="11">
    <source>
        <dbReference type="Proteomes" id="UP000437065"/>
    </source>
</evidence>
<dbReference type="InterPro" id="IPR058560">
    <property type="entry name" value="DNA_primase_C"/>
</dbReference>
<dbReference type="CDD" id="cd06560">
    <property type="entry name" value="PriL"/>
    <property type="match status" value="1"/>
</dbReference>
<comment type="caution">
    <text evidence="8">Lacks conserved residue(s) required for the propagation of feature annotation.</text>
</comment>
<sequence length="366" mass="40763">MEPRHARYPFFASAREAVRESGVDLAALVADGDPAVDRGRERVERALTEGTVEATEPREWDTRDELLSYPIARILVSLLDSRAAVEKYAEAEAATAHRRFTEDLHQARDDGARPDPARVDQPALLREFDLDGAVRVEDPKPGQVEGKWLWLGVGAYLSYVDPGWGDDWRLVNRELVDGEVRTEREELYRLLREAVEDRVGDGLPFEGVGDELADELEAEIGDLRDLLADRSVAADLDVVAPEHFPPCVGKLLGRAQGGDDLDPYERFSLLAFLAGLNLDADEVVALTGLDPGLVADRFAYLRDDSGAQYPPPSCRTLGEYGVCENEHNHRSVAPHPLEYYSRKLREADEVVDWRDREHTDVGDAPA</sequence>
<keyword evidence="5" id="KW-0479">Metal-binding</keyword>
<gene>
    <name evidence="8" type="primary">priL</name>
    <name evidence="10" type="ORF">GRX01_02530</name>
</gene>
<keyword evidence="4 8" id="KW-0235">DNA replication</keyword>
<dbReference type="RefSeq" id="WP_159663048.1">
    <property type="nucleotide sequence ID" value="NZ_WUUS01000001.1"/>
</dbReference>
<evidence type="ECO:0000256" key="2">
    <source>
        <dbReference type="ARBA" id="ARBA00022485"/>
    </source>
</evidence>
<dbReference type="SUPFAM" id="SSF140914">
    <property type="entry name" value="PriB N-terminal domain-like"/>
    <property type="match status" value="1"/>
</dbReference>
<evidence type="ECO:0000256" key="4">
    <source>
        <dbReference type="ARBA" id="ARBA00022705"/>
    </source>
</evidence>
<dbReference type="GO" id="GO:0051539">
    <property type="term" value="F:4 iron, 4 sulfur cluster binding"/>
    <property type="evidence" value="ECO:0007669"/>
    <property type="project" value="UniProtKB-KW"/>
</dbReference>
<reference evidence="10 11" key="1">
    <citation type="submission" date="2019-12" db="EMBL/GenBank/DDBJ databases">
        <title>Isolation and characterization of three novel carbon monoxide-oxidizing members of Halobacteria from salione crusts and soils.</title>
        <authorList>
            <person name="Myers M.R."/>
            <person name="King G.M."/>
        </authorList>
    </citation>
    <scope>NUCLEOTIDE SEQUENCE [LARGE SCALE GENOMIC DNA]</scope>
    <source>
        <strain evidence="10 11">WSA2</strain>
    </source>
</reference>
<proteinExistence type="inferred from homology"/>
<dbReference type="Pfam" id="PF26466">
    <property type="entry name" value="DNA_primase_lrg_N"/>
    <property type="match status" value="1"/>
</dbReference>
<keyword evidence="7" id="KW-0411">Iron-sulfur</keyword>
<dbReference type="AlphaFoldDB" id="A0A6B0SND8"/>
<evidence type="ECO:0000256" key="6">
    <source>
        <dbReference type="ARBA" id="ARBA00023004"/>
    </source>
</evidence>
<keyword evidence="6" id="KW-0408">Iron</keyword>
<dbReference type="HAMAP" id="MF_00701">
    <property type="entry name" value="DNA_primase_lrg_arc"/>
    <property type="match status" value="1"/>
</dbReference>
<accession>A0A6B0SND8</accession>
<dbReference type="InterPro" id="IPR023642">
    <property type="entry name" value="DNA_primase_lsu_PriL"/>
</dbReference>
<comment type="function">
    <text evidence="8">Regulatory subunit of DNA primase, an RNA polymerase that catalyzes the synthesis of short RNA molecules used as primers for DNA polymerase during DNA replication. Stabilizes and modulates the activity of the small subunit, increasing the rate of DNA synthesis, and conferring RNA synthesis capability. The DNA polymerase activity may enable DNA primase to also catalyze primer extension after primer synthesis. May also play a role in DNA repair.</text>
</comment>
<comment type="similarity">
    <text evidence="8">Belongs to the eukaryotic-type primase large subunit family.</text>
</comment>
<keyword evidence="3 8" id="KW-0639">Primosome</keyword>
<dbReference type="OrthoDB" id="46081at2157"/>
<comment type="subunit">
    <text evidence="8">Heterodimer of a small subunit (PriS) and a large subunit (PriL).</text>
</comment>
<dbReference type="Pfam" id="PF04104">
    <property type="entry name" value="DNA_primase_lrg"/>
    <property type="match status" value="1"/>
</dbReference>
<evidence type="ECO:0000256" key="7">
    <source>
        <dbReference type="ARBA" id="ARBA00023014"/>
    </source>
</evidence>
<protein>
    <recommendedName>
        <fullName evidence="8">DNA primase large subunit PriL</fullName>
    </recommendedName>
</protein>
<evidence type="ECO:0000259" key="9">
    <source>
        <dbReference type="Pfam" id="PF04104"/>
    </source>
</evidence>